<evidence type="ECO:0000256" key="6">
    <source>
        <dbReference type="ARBA" id="ARBA00038076"/>
    </source>
</evidence>
<comment type="similarity">
    <text evidence="6">Belongs to the ABC-4 integral membrane protein family.</text>
</comment>
<dbReference type="PANTHER" id="PTHR30572:SF4">
    <property type="entry name" value="ABC TRANSPORTER PERMEASE YTRF"/>
    <property type="match status" value="1"/>
</dbReference>
<feature type="domain" description="MacB-like periplasmic core" evidence="10">
    <location>
        <begin position="60"/>
        <end position="278"/>
    </location>
</feature>
<keyword evidence="12" id="KW-1185">Reference proteome</keyword>
<dbReference type="InterPro" id="IPR025857">
    <property type="entry name" value="MacB_PCD"/>
</dbReference>
<organism evidence="11 12">
    <name type="scientific">Candidatus Neomicrothrix parvicella RN1</name>
    <dbReference type="NCBI Taxonomy" id="1229780"/>
    <lineage>
        <taxon>Bacteria</taxon>
        <taxon>Bacillati</taxon>
        <taxon>Actinomycetota</taxon>
        <taxon>Acidimicrobiia</taxon>
        <taxon>Acidimicrobiales</taxon>
        <taxon>Microthrixaceae</taxon>
        <taxon>Candidatus Neomicrothrix</taxon>
    </lineage>
</organism>
<evidence type="ECO:0000256" key="4">
    <source>
        <dbReference type="ARBA" id="ARBA00022989"/>
    </source>
</evidence>
<dbReference type="GO" id="GO:0005886">
    <property type="term" value="C:plasma membrane"/>
    <property type="evidence" value="ECO:0007669"/>
    <property type="project" value="UniProtKB-SubCell"/>
</dbReference>
<name>R4YW74_9ACTN</name>
<evidence type="ECO:0000256" key="7">
    <source>
        <dbReference type="SAM" id="MobiDB-lite"/>
    </source>
</evidence>
<dbReference type="AlphaFoldDB" id="R4YW74"/>
<feature type="transmembrane region" description="Helical" evidence="8">
    <location>
        <begin position="372"/>
        <end position="395"/>
    </location>
</feature>
<dbReference type="InterPro" id="IPR050250">
    <property type="entry name" value="Macrolide_Exporter_MacB"/>
</dbReference>
<feature type="domain" description="ABC3 transporter permease C-terminal" evidence="9">
    <location>
        <begin position="323"/>
        <end position="436"/>
    </location>
</feature>
<dbReference type="PANTHER" id="PTHR30572">
    <property type="entry name" value="MEMBRANE COMPONENT OF TRANSPORTER-RELATED"/>
    <property type="match status" value="1"/>
</dbReference>
<dbReference type="HOGENOM" id="CLU_000604_8_0_11"/>
<protein>
    <submittedName>
        <fullName evidence="11">Uncharacterized protein</fullName>
    </submittedName>
</protein>
<evidence type="ECO:0000256" key="5">
    <source>
        <dbReference type="ARBA" id="ARBA00023136"/>
    </source>
</evidence>
<keyword evidence="3 8" id="KW-0812">Transmembrane</keyword>
<dbReference type="RefSeq" id="WP_012223298.1">
    <property type="nucleotide sequence ID" value="NZ_HG422565.1"/>
</dbReference>
<dbReference type="Pfam" id="PF12704">
    <property type="entry name" value="MacB_PCD"/>
    <property type="match status" value="1"/>
</dbReference>
<evidence type="ECO:0000259" key="10">
    <source>
        <dbReference type="Pfam" id="PF12704"/>
    </source>
</evidence>
<proteinExistence type="inferred from homology"/>
<dbReference type="GO" id="GO:0022857">
    <property type="term" value="F:transmembrane transporter activity"/>
    <property type="evidence" value="ECO:0007669"/>
    <property type="project" value="TreeGrafter"/>
</dbReference>
<sequence>MSNLDASADEPVEPEAGATTLTSLTTRGGRPKRPKRSSIAAIDLIDEALSSAFARPGRAVLTALGTVLGIVTLVATAGLSRTAGQQIVDRFDELAASTVDVQPATVPGGMDGTKTVVVGNPMGWDAAQRVNRLAGVDGAATLSDLELPEGETISAVPVIDPSAAPSVAPPLMAASPDLLAAVRGRLSSGRFFDSGHDRRADQVAVLGADAATKLGITRLEASPAILIGDDPYSVIGIISGAQRRRELLDAIVVPEGTAKARLGLEAPSSLIAETDVGAAGQVANQIPLALSPNDPDLVTATAGWEPSDVRRGVSEDVSALFLVLGGVALLVGMLGIANVTLVSVLERTGEIGLRRALGAGRRHIAAQFLTESALLGTLAGMVGSATGVVLTVVVAANRGWTPVLDPWLPLVAVLLGAAAGLLAGAYPAWRAARLEPVDALRSAT</sequence>
<feature type="region of interest" description="Disordered" evidence="7">
    <location>
        <begin position="1"/>
        <end position="36"/>
    </location>
</feature>
<evidence type="ECO:0000313" key="12">
    <source>
        <dbReference type="Proteomes" id="UP000018291"/>
    </source>
</evidence>
<accession>R4YW74</accession>
<feature type="transmembrane region" description="Helical" evidence="8">
    <location>
        <begin position="407"/>
        <end position="426"/>
    </location>
</feature>
<keyword evidence="5 8" id="KW-0472">Membrane</keyword>
<comment type="subcellular location">
    <subcellularLocation>
        <location evidence="1">Cell membrane</location>
        <topology evidence="1">Multi-pass membrane protein</topology>
    </subcellularLocation>
</comment>
<dbReference type="OrthoDB" id="9780560at2"/>
<keyword evidence="4 8" id="KW-1133">Transmembrane helix</keyword>
<evidence type="ECO:0000256" key="3">
    <source>
        <dbReference type="ARBA" id="ARBA00022692"/>
    </source>
</evidence>
<dbReference type="InterPro" id="IPR003838">
    <property type="entry name" value="ABC3_permease_C"/>
</dbReference>
<gene>
    <name evidence="11" type="ORF">BN381_100032</name>
</gene>
<evidence type="ECO:0000256" key="1">
    <source>
        <dbReference type="ARBA" id="ARBA00004651"/>
    </source>
</evidence>
<dbReference type="eggNOG" id="COG0577">
    <property type="taxonomic scope" value="Bacteria"/>
</dbReference>
<comment type="caution">
    <text evidence="11">The sequence shown here is derived from an EMBL/GenBank/DDBJ whole genome shotgun (WGS) entry which is preliminary data.</text>
</comment>
<dbReference type="STRING" id="1229780.BN381_100032"/>
<dbReference type="Pfam" id="PF02687">
    <property type="entry name" value="FtsX"/>
    <property type="match status" value="1"/>
</dbReference>
<feature type="compositionally biased region" description="Low complexity" evidence="7">
    <location>
        <begin position="16"/>
        <end position="28"/>
    </location>
</feature>
<evidence type="ECO:0000259" key="9">
    <source>
        <dbReference type="Pfam" id="PF02687"/>
    </source>
</evidence>
<evidence type="ECO:0000256" key="2">
    <source>
        <dbReference type="ARBA" id="ARBA00022475"/>
    </source>
</evidence>
<dbReference type="EMBL" id="CANL01000002">
    <property type="protein sequence ID" value="CCM62145.1"/>
    <property type="molecule type" value="Genomic_DNA"/>
</dbReference>
<reference evidence="11 12" key="1">
    <citation type="journal article" date="2013" name="ISME J.">
        <title>Metabolic model for the filamentous 'Candidatus Microthrix parvicella' based on genomic and metagenomic analyses.</title>
        <authorList>
            <person name="Jon McIlroy S."/>
            <person name="Kristiansen R."/>
            <person name="Albertsen M."/>
            <person name="Michael Karst S."/>
            <person name="Rossetti S."/>
            <person name="Lund Nielsen J."/>
            <person name="Tandoi V."/>
            <person name="James Seviour R."/>
            <person name="Nielsen P.H."/>
        </authorList>
    </citation>
    <scope>NUCLEOTIDE SEQUENCE [LARGE SCALE GENOMIC DNA]</scope>
    <source>
        <strain evidence="11 12">RN1</strain>
    </source>
</reference>
<evidence type="ECO:0000256" key="8">
    <source>
        <dbReference type="SAM" id="Phobius"/>
    </source>
</evidence>
<dbReference type="Proteomes" id="UP000018291">
    <property type="component" value="Unassembled WGS sequence"/>
</dbReference>
<evidence type="ECO:0000313" key="11">
    <source>
        <dbReference type="EMBL" id="CCM62145.1"/>
    </source>
</evidence>
<keyword evidence="2" id="KW-1003">Cell membrane</keyword>
<feature type="transmembrane region" description="Helical" evidence="8">
    <location>
        <begin position="319"/>
        <end position="345"/>
    </location>
</feature>